<dbReference type="AlphaFoldDB" id="V9END2"/>
<proteinExistence type="predicted"/>
<dbReference type="Proteomes" id="UP000018721">
    <property type="component" value="Unassembled WGS sequence"/>
</dbReference>
<name>V9END2_PHYNI</name>
<sequence length="1082" mass="122496">MTRIVRMRGYVFVQIATNRFGRSSYQSLPWLMVFFIGALPKSLRGLTLPERFMTQLASIGAVTRVMRGGRHRCIRSHCVAFDCTPGPPVSLLPRSLSDVEAYRVVMVGDFTEAQTKKIKKMHRIRNQLVRNVFNFYKAYNHLYDDVFPNDEVLDSYYSDEMIAQHFVDFADDDDDAFHDDAICAEEESVRGDSDSWNGGEADEQNVLERRVGLCDTSNLTATTTCDPNTKSAVTSSEREFLIRRSNKIASGISADLFARIFPNLFPFGRGHPGESRRRAVSVKECVKYYLSLSRRQFAEDELFTLVALDCISLQNMYIQNSVRCKRFPGMYEGFESIGVEQLSKALRENERMRQGFFPTHGQADRLTHSFLRTVDLATGSIWGSNSERAQCRRKAFAYQARFGQPALFVTLTPNTDESMVTAQYTGITSVDTLFDILESKTPTKSDLREASLGNDFASAKLFIRQVDAFIRFVLGVDPKTNKPSLSGGLLGDVQAYFDIVETQGRGTLHIHFLVWLTRCPPNSAAIDSILKSEDGDRFCASVASYADSIVRNELPIRLDGYMCSVCGSTPAHLVPLPIPDKARKDPMTGVFSARARARSMEPALLRCGCCKTIFSSQHVLRSTLLNKRPFHWPVWENPLSVKAVMEQADIEMECRGTKKSAIKIIEERERLVDSLSCEGDVKTENGMTPLETIALLDQYNSAQMPLCKREDDLFQSDYISRAIELLPPSLSDNRMTEALMDFMVSTLVFLFNQHWWGHTKTCFKQSRATADASFCRYLFPRERVETTTFSSSGVELKRPLAHEFINGFNYAIMATFKCNHDIQLLLGGKDATERIHYCCKYVTKQQKQLDSTIAVALAALNRRQEKENAEMETLPILGDQERISFARRRVASIAYSMTSRQEIAGPLAALYLLRGSCCYSSSSCSSIPLKDIVRQLESSDSYTCYLVNESVDTPRFQAVCFLDDYICRPEQLKHINVDEFAMRFFRKKRRAKFSILDAISAKSPAFTHSQRWATQQRSSSLRLWIPNPIHRYRIIAGIAVQACEVISDSIQAISFSGRIAWHPKLFGRCVATRLHNVGRRSK</sequence>
<protein>
    <submittedName>
        <fullName evidence="3">Uncharacterized protein</fullName>
    </submittedName>
</protein>
<comment type="caution">
    <text evidence="3">The sequence shown here is derived from an EMBL/GenBank/DDBJ whole genome shotgun (WGS) entry which is preliminary data.</text>
</comment>
<feature type="domain" description="DUF6570" evidence="2">
    <location>
        <begin position="35"/>
        <end position="153"/>
    </location>
</feature>
<gene>
    <name evidence="3" type="ORF">F443_13939</name>
</gene>
<accession>V9END2</accession>
<dbReference type="InterPro" id="IPR046700">
    <property type="entry name" value="DUF6570"/>
</dbReference>
<dbReference type="HOGENOM" id="CLU_285982_0_0_1"/>
<keyword evidence="4" id="KW-1185">Reference proteome</keyword>
<dbReference type="Pfam" id="PF14214">
    <property type="entry name" value="Helitron_like_N"/>
    <property type="match status" value="1"/>
</dbReference>
<dbReference type="EMBL" id="ANIZ01002421">
    <property type="protein sequence ID" value="ETI40775.1"/>
    <property type="molecule type" value="Genomic_DNA"/>
</dbReference>
<dbReference type="OrthoDB" id="116992at2759"/>
<dbReference type="InterPro" id="IPR025476">
    <property type="entry name" value="Helitron_helicase-like"/>
</dbReference>
<evidence type="ECO:0000313" key="3">
    <source>
        <dbReference type="EMBL" id="ETI40775.1"/>
    </source>
</evidence>
<evidence type="ECO:0000259" key="2">
    <source>
        <dbReference type="Pfam" id="PF20209"/>
    </source>
</evidence>
<evidence type="ECO:0000259" key="1">
    <source>
        <dbReference type="Pfam" id="PF14214"/>
    </source>
</evidence>
<dbReference type="eggNOG" id="ENOG502S9UM">
    <property type="taxonomic scope" value="Eukaryota"/>
</dbReference>
<feature type="domain" description="Helitron helicase-like" evidence="1">
    <location>
        <begin position="292"/>
        <end position="514"/>
    </location>
</feature>
<organism evidence="3 4">
    <name type="scientific">Phytophthora nicotianae P1569</name>
    <dbReference type="NCBI Taxonomy" id="1317065"/>
    <lineage>
        <taxon>Eukaryota</taxon>
        <taxon>Sar</taxon>
        <taxon>Stramenopiles</taxon>
        <taxon>Oomycota</taxon>
        <taxon>Peronosporomycetes</taxon>
        <taxon>Peronosporales</taxon>
        <taxon>Peronosporaceae</taxon>
        <taxon>Phytophthora</taxon>
    </lineage>
</organism>
<dbReference type="Pfam" id="PF20209">
    <property type="entry name" value="DUF6570"/>
    <property type="match status" value="1"/>
</dbReference>
<reference evidence="3 4" key="1">
    <citation type="submission" date="2013-11" db="EMBL/GenBank/DDBJ databases">
        <title>The Genome Sequence of Phytophthora parasitica P1569.</title>
        <authorList>
            <consortium name="The Broad Institute Genomics Platform"/>
            <person name="Russ C."/>
            <person name="Tyler B."/>
            <person name="Panabieres F."/>
            <person name="Shan W."/>
            <person name="Tripathy S."/>
            <person name="Grunwald N."/>
            <person name="Machado M."/>
            <person name="Johnson C.S."/>
            <person name="Arredondo F."/>
            <person name="Hong C."/>
            <person name="Coffey M."/>
            <person name="Young S.K."/>
            <person name="Zeng Q."/>
            <person name="Gargeya S."/>
            <person name="Fitzgerald M."/>
            <person name="Abouelleil A."/>
            <person name="Alvarado L."/>
            <person name="Chapman S.B."/>
            <person name="Gainer-Dewar J."/>
            <person name="Goldberg J."/>
            <person name="Griggs A."/>
            <person name="Gujja S."/>
            <person name="Hansen M."/>
            <person name="Howarth C."/>
            <person name="Imamovic A."/>
            <person name="Ireland A."/>
            <person name="Larimer J."/>
            <person name="McCowan C."/>
            <person name="Murphy C."/>
            <person name="Pearson M."/>
            <person name="Poon T.W."/>
            <person name="Priest M."/>
            <person name="Roberts A."/>
            <person name="Saif S."/>
            <person name="Shea T."/>
            <person name="Sykes S."/>
            <person name="Wortman J."/>
            <person name="Nusbaum C."/>
            <person name="Birren B."/>
        </authorList>
    </citation>
    <scope>NUCLEOTIDE SEQUENCE [LARGE SCALE GENOMIC DNA]</scope>
    <source>
        <strain evidence="3 4">P1569</strain>
    </source>
</reference>
<evidence type="ECO:0000313" key="4">
    <source>
        <dbReference type="Proteomes" id="UP000018721"/>
    </source>
</evidence>